<proteinExistence type="predicted"/>
<reference evidence="1" key="1">
    <citation type="journal article" date="2014" name="Front. Microbiol.">
        <title>High frequency of phylogenetically diverse reductive dehalogenase-homologous genes in deep subseafloor sedimentary metagenomes.</title>
        <authorList>
            <person name="Kawai M."/>
            <person name="Futagami T."/>
            <person name="Toyoda A."/>
            <person name="Takaki Y."/>
            <person name="Nishi S."/>
            <person name="Hori S."/>
            <person name="Arai W."/>
            <person name="Tsubouchi T."/>
            <person name="Morono Y."/>
            <person name="Uchiyama I."/>
            <person name="Ito T."/>
            <person name="Fujiyama A."/>
            <person name="Inagaki F."/>
            <person name="Takami H."/>
        </authorList>
    </citation>
    <scope>NUCLEOTIDE SEQUENCE</scope>
    <source>
        <strain evidence="1">Expedition CK06-06</strain>
    </source>
</reference>
<name>X1CSK0_9ZZZZ</name>
<protein>
    <submittedName>
        <fullName evidence="1">Uncharacterized protein</fullName>
    </submittedName>
</protein>
<evidence type="ECO:0000313" key="1">
    <source>
        <dbReference type="EMBL" id="GAG87241.1"/>
    </source>
</evidence>
<sequence>MFDFMKTPADDIRKWSKAMALIATKAEEYDYLKTLLDTGIKKLEKDPQYCVEVTIKIPKGVFFKLEERLKAAEINVKKAEEGL</sequence>
<organism evidence="1">
    <name type="scientific">marine sediment metagenome</name>
    <dbReference type="NCBI Taxonomy" id="412755"/>
    <lineage>
        <taxon>unclassified sequences</taxon>
        <taxon>metagenomes</taxon>
        <taxon>ecological metagenomes</taxon>
    </lineage>
</organism>
<gene>
    <name evidence="1" type="ORF">S01H4_24645</name>
</gene>
<accession>X1CSK0</accession>
<comment type="caution">
    <text evidence="1">The sequence shown here is derived from an EMBL/GenBank/DDBJ whole genome shotgun (WGS) entry which is preliminary data.</text>
</comment>
<dbReference type="EMBL" id="BART01011608">
    <property type="protein sequence ID" value="GAG87241.1"/>
    <property type="molecule type" value="Genomic_DNA"/>
</dbReference>
<dbReference type="AlphaFoldDB" id="X1CSK0"/>